<keyword evidence="2" id="KW-0732">Signal</keyword>
<evidence type="ECO:0000256" key="2">
    <source>
        <dbReference type="SAM" id="SignalP"/>
    </source>
</evidence>
<dbReference type="AlphaFoldDB" id="A0A1X1UWW2"/>
<dbReference type="RefSeq" id="WP_085196356.1">
    <property type="nucleotide sequence ID" value="NZ_JACKVI010000010.1"/>
</dbReference>
<dbReference type="SUPFAM" id="SSF50969">
    <property type="entry name" value="YVTN repeat-like/Quinoprotein amine dehydrogenase"/>
    <property type="match status" value="1"/>
</dbReference>
<organism evidence="3 4">
    <name type="scientific">Mycobacterium fragae</name>
    <dbReference type="NCBI Taxonomy" id="1260918"/>
    <lineage>
        <taxon>Bacteria</taxon>
        <taxon>Bacillati</taxon>
        <taxon>Actinomycetota</taxon>
        <taxon>Actinomycetes</taxon>
        <taxon>Mycobacteriales</taxon>
        <taxon>Mycobacteriaceae</taxon>
        <taxon>Mycobacterium</taxon>
    </lineage>
</organism>
<keyword evidence="4" id="KW-1185">Reference proteome</keyword>
<name>A0A1X1UWW2_9MYCO</name>
<sequence>MFARSAQLAAAFLLAAVQLAGCAASGPPHSHLVELTLPAGSTPSPPPIRGQRPADEESWDIPQPYADAVGAMRKLLPLHRDFDGVPWCDGNEDPGDTTWLWEKAGEKIQIDISGGPQTSGMTITRDRGAQLKCVPFPRPGPPQLSTAGNATAIGLWFEPSELTYSSGSDKLYVTQLASKQAIYVLSLSDLTKTPPLLDKSITDGTRHLAVNNKLKLGYALNNAGGVRVFNTDTDKLLSTTERRSCEAEVIAVDEETGVVYGGGASPTGECLVKFDSAGRLLAEHDVAPRRAGQNRMIQRIAADPASGDVVYLDPYSVGRADQALTENWRTPAPFVSPSGDGISGPKADDMGYEPRSATAYVCVRRTSVTGPATIVSFDGHTGKKTAEFIAPASSSQFAADQQGRLFVALSNSRDIYVVDDGAQSLTKFDTLPAVPDGSTRSVEWLAVDPVKHRLFVSPGSGNSVYQYPY</sequence>
<dbReference type="Proteomes" id="UP000194000">
    <property type="component" value="Unassembled WGS sequence"/>
</dbReference>
<feature type="chain" id="PRO_5013230682" evidence="2">
    <location>
        <begin position="24"/>
        <end position="469"/>
    </location>
</feature>
<evidence type="ECO:0000256" key="1">
    <source>
        <dbReference type="SAM" id="MobiDB-lite"/>
    </source>
</evidence>
<dbReference type="EMBL" id="LQOW01000016">
    <property type="protein sequence ID" value="ORV61241.1"/>
    <property type="molecule type" value="Genomic_DNA"/>
</dbReference>
<protein>
    <submittedName>
        <fullName evidence="3">Uncharacterized protein</fullName>
    </submittedName>
</protein>
<dbReference type="Gene3D" id="2.130.10.10">
    <property type="entry name" value="YVTN repeat-like/Quinoprotein amine dehydrogenase"/>
    <property type="match status" value="1"/>
</dbReference>
<feature type="signal peptide" evidence="2">
    <location>
        <begin position="1"/>
        <end position="23"/>
    </location>
</feature>
<proteinExistence type="predicted"/>
<feature type="region of interest" description="Disordered" evidence="1">
    <location>
        <begin position="33"/>
        <end position="59"/>
    </location>
</feature>
<dbReference type="InterPro" id="IPR015943">
    <property type="entry name" value="WD40/YVTN_repeat-like_dom_sf"/>
</dbReference>
<gene>
    <name evidence="3" type="ORF">AWC06_12800</name>
</gene>
<evidence type="ECO:0000313" key="3">
    <source>
        <dbReference type="EMBL" id="ORV61241.1"/>
    </source>
</evidence>
<accession>A0A1X1UWW2</accession>
<reference evidence="3 4" key="1">
    <citation type="submission" date="2016-01" db="EMBL/GenBank/DDBJ databases">
        <title>The new phylogeny of the genus Mycobacterium.</title>
        <authorList>
            <person name="Tarcisio F."/>
            <person name="Conor M."/>
            <person name="Antonella G."/>
            <person name="Elisabetta G."/>
            <person name="Giulia F.S."/>
            <person name="Sara T."/>
            <person name="Anna F."/>
            <person name="Clotilde B."/>
            <person name="Roberto B."/>
            <person name="Veronica D.S."/>
            <person name="Fabio R."/>
            <person name="Monica P."/>
            <person name="Olivier J."/>
            <person name="Enrico T."/>
            <person name="Nicola S."/>
        </authorList>
    </citation>
    <scope>NUCLEOTIDE SEQUENCE [LARGE SCALE GENOMIC DNA]</scope>
    <source>
        <strain evidence="3 4">DSM 45731</strain>
    </source>
</reference>
<evidence type="ECO:0000313" key="4">
    <source>
        <dbReference type="Proteomes" id="UP000194000"/>
    </source>
</evidence>
<dbReference type="OrthoDB" id="4703387at2"/>
<dbReference type="InterPro" id="IPR011044">
    <property type="entry name" value="Quino_amine_DH_bsu"/>
</dbReference>
<comment type="caution">
    <text evidence="3">The sequence shown here is derived from an EMBL/GenBank/DDBJ whole genome shotgun (WGS) entry which is preliminary data.</text>
</comment>